<dbReference type="Proteomes" id="UP000887569">
    <property type="component" value="Unplaced"/>
</dbReference>
<evidence type="ECO:0000313" key="1">
    <source>
        <dbReference type="Proteomes" id="UP000887569"/>
    </source>
</evidence>
<proteinExistence type="predicted"/>
<protein>
    <submittedName>
        <fullName evidence="2">Uncharacterized protein</fullName>
    </submittedName>
</protein>
<evidence type="ECO:0000313" key="2">
    <source>
        <dbReference type="WBParaSite" id="PgR007_g216_t01"/>
    </source>
</evidence>
<keyword evidence="1" id="KW-1185">Reference proteome</keyword>
<reference evidence="2" key="1">
    <citation type="submission" date="2022-11" db="UniProtKB">
        <authorList>
            <consortium name="WormBaseParasite"/>
        </authorList>
    </citation>
    <scope>IDENTIFICATION</scope>
</reference>
<dbReference type="WBParaSite" id="PgR007_g216_t01">
    <property type="protein sequence ID" value="PgR007_g216_t01"/>
    <property type="gene ID" value="PgR007_g216"/>
</dbReference>
<organism evidence="1 2">
    <name type="scientific">Parascaris univalens</name>
    <name type="common">Nematode worm</name>
    <dbReference type="NCBI Taxonomy" id="6257"/>
    <lineage>
        <taxon>Eukaryota</taxon>
        <taxon>Metazoa</taxon>
        <taxon>Ecdysozoa</taxon>
        <taxon>Nematoda</taxon>
        <taxon>Chromadorea</taxon>
        <taxon>Rhabditida</taxon>
        <taxon>Spirurina</taxon>
        <taxon>Ascaridomorpha</taxon>
        <taxon>Ascaridoidea</taxon>
        <taxon>Ascarididae</taxon>
        <taxon>Parascaris</taxon>
    </lineage>
</organism>
<name>A0A915AG95_PARUN</name>
<accession>A0A915AG95</accession>
<dbReference type="AlphaFoldDB" id="A0A915AG95"/>
<sequence>MNENSRGRLGGSWSNDYVQNSCRLYTHNYEFNRGRRGSWSIRSIRNSHLLYTHDYEFNREGRGELVYSLRSEFPSVIYPKVRNLQRAKGTVGLFPSFRIPIGYTPITANSTERGRGELVYSLRSEIPSVIYPKVRNLQRVKGTVGLF</sequence>